<evidence type="ECO:0000256" key="2">
    <source>
        <dbReference type="ARBA" id="ARBA00005594"/>
    </source>
</evidence>
<protein>
    <recommendedName>
        <fullName evidence="10">Lysine--tRNA ligase</fullName>
        <ecNumber evidence="10">6.1.1.6</ecNumber>
    </recommendedName>
    <alternativeName>
        <fullName evidence="10">Lysyl-tRNA synthetase</fullName>
        <shortName evidence="10">LysRS</shortName>
    </alternativeName>
</protein>
<dbReference type="EC" id="6.1.1.6" evidence="10"/>
<dbReference type="NCBIfam" id="TIGR00467">
    <property type="entry name" value="lysS_arch"/>
    <property type="match status" value="1"/>
</dbReference>
<evidence type="ECO:0000256" key="4">
    <source>
        <dbReference type="ARBA" id="ARBA00022598"/>
    </source>
</evidence>
<comment type="caution">
    <text evidence="10">Lacks conserved residue(s) required for the propagation of feature annotation.</text>
</comment>
<name>A0A7C3IWE4_9CREN</name>
<dbReference type="Gene3D" id="3.40.50.620">
    <property type="entry name" value="HUPs"/>
    <property type="match status" value="2"/>
</dbReference>
<gene>
    <name evidence="10 11" type="primary">lysS</name>
    <name evidence="11" type="ORF">ENS19_01060</name>
</gene>
<evidence type="ECO:0000256" key="10">
    <source>
        <dbReference type="HAMAP-Rule" id="MF_00177"/>
    </source>
</evidence>
<evidence type="ECO:0000313" key="11">
    <source>
        <dbReference type="EMBL" id="HFK19850.1"/>
    </source>
</evidence>
<dbReference type="GO" id="GO:0004824">
    <property type="term" value="F:lysine-tRNA ligase activity"/>
    <property type="evidence" value="ECO:0007669"/>
    <property type="project" value="UniProtKB-UniRule"/>
</dbReference>
<dbReference type="AlphaFoldDB" id="A0A7C3IWE4"/>
<dbReference type="SUPFAM" id="SSF48163">
    <property type="entry name" value="An anticodon-binding domain of class I aminoacyl-tRNA synthetases"/>
    <property type="match status" value="1"/>
</dbReference>
<sequence length="540" mass="60927">MAEYHWVRGIADEVLSRGDEEIVIHTGKTPSGPIHIGAEREQFICSALQRELERRGFQSRFNFIIDSFDPIKSIPAGLEVPKDFGDHIGKPLSDVPDPFGCHASYAHHFAEEFIGCQGRLGLYPNVIYSHELYMKKEMKDAIRTVLARLGELREIRRKYIQGDEEVNSGTDDWNPVMVVCERCGKIASKKKEVAPNKVDSWDLQRDEVKYRCVACGHEGKGKISDVRLKLSWRVDWTAKWAIFKVSCEPAGKDHCVKDGAYDMGIEVCQKIFGYKGPLRVSYEWLTLGEHAMKTHKGITFTPLEWLRVAPPEALRYLILSVDPMRHISFLPDRIPDIVDNLDRLERIRFRAEAPSGTESQEFLDDLYRICVVGEMPSSLPARLPYRFAVTTVQLGSILGEDKVLSKSISYTEKLNNRQSLSDKEVSDLKSRLEMARNWVASYAPPSLKFKISLETPSIKASPGAEQMFVESVIALVRSDLGEAELQNAIFESAKSLGLDLGKAFKLIYMALLGSERGPRLAPLLIALDREWAVSKLKAVL</sequence>
<dbReference type="GO" id="GO:0005524">
    <property type="term" value="F:ATP binding"/>
    <property type="evidence" value="ECO:0007669"/>
    <property type="project" value="UniProtKB-UniRule"/>
</dbReference>
<evidence type="ECO:0000256" key="6">
    <source>
        <dbReference type="ARBA" id="ARBA00022840"/>
    </source>
</evidence>
<dbReference type="Pfam" id="PF01921">
    <property type="entry name" value="tRNA-synt_1f"/>
    <property type="match status" value="1"/>
</dbReference>
<reference evidence="11" key="1">
    <citation type="journal article" date="2020" name="mSystems">
        <title>Genome- and Community-Level Interaction Insights into Carbon Utilization and Element Cycling Functions of Hydrothermarchaeota in Hydrothermal Sediment.</title>
        <authorList>
            <person name="Zhou Z."/>
            <person name="Liu Y."/>
            <person name="Xu W."/>
            <person name="Pan J."/>
            <person name="Luo Z.H."/>
            <person name="Li M."/>
        </authorList>
    </citation>
    <scope>NUCLEOTIDE SEQUENCE [LARGE SCALE GENOMIC DNA]</scope>
    <source>
        <strain evidence="11">SpSt-468</strain>
    </source>
</reference>
<evidence type="ECO:0000256" key="5">
    <source>
        <dbReference type="ARBA" id="ARBA00022741"/>
    </source>
</evidence>
<evidence type="ECO:0000256" key="7">
    <source>
        <dbReference type="ARBA" id="ARBA00022917"/>
    </source>
</evidence>
<keyword evidence="8 10" id="KW-0030">Aminoacyl-tRNA synthetase</keyword>
<dbReference type="GO" id="GO:0006430">
    <property type="term" value="P:lysyl-tRNA aminoacylation"/>
    <property type="evidence" value="ECO:0007669"/>
    <property type="project" value="UniProtKB-UniRule"/>
</dbReference>
<keyword evidence="4 10" id="KW-0436">Ligase</keyword>
<dbReference type="GO" id="GO:0005737">
    <property type="term" value="C:cytoplasm"/>
    <property type="evidence" value="ECO:0007669"/>
    <property type="project" value="UniProtKB-SubCell"/>
</dbReference>
<comment type="similarity">
    <text evidence="2 10">Belongs to the class-I aminoacyl-tRNA synthetase family.</text>
</comment>
<dbReference type="HAMAP" id="MF_00177">
    <property type="entry name" value="Lys_tRNA_synth_class1"/>
    <property type="match status" value="1"/>
</dbReference>
<dbReference type="PANTHER" id="PTHR37940">
    <property type="entry name" value="LYSINE--TRNA LIGASE"/>
    <property type="match status" value="1"/>
</dbReference>
<dbReference type="Gene3D" id="1.10.10.770">
    <property type="match status" value="1"/>
</dbReference>
<keyword evidence="6 10" id="KW-0067">ATP-binding</keyword>
<dbReference type="InterPro" id="IPR014729">
    <property type="entry name" value="Rossmann-like_a/b/a_fold"/>
</dbReference>
<proteinExistence type="inferred from homology"/>
<keyword evidence="5 10" id="KW-0547">Nucleotide-binding</keyword>
<keyword evidence="7 10" id="KW-0648">Protein biosynthesis</keyword>
<dbReference type="GO" id="GO:0000049">
    <property type="term" value="F:tRNA binding"/>
    <property type="evidence" value="ECO:0007669"/>
    <property type="project" value="InterPro"/>
</dbReference>
<keyword evidence="3 10" id="KW-0963">Cytoplasm</keyword>
<dbReference type="SUPFAM" id="SSF52374">
    <property type="entry name" value="Nucleotidylyl transferase"/>
    <property type="match status" value="1"/>
</dbReference>
<evidence type="ECO:0000256" key="8">
    <source>
        <dbReference type="ARBA" id="ARBA00023146"/>
    </source>
</evidence>
<comment type="catalytic activity">
    <reaction evidence="9 10">
        <text>tRNA(Lys) + L-lysine + ATP = L-lysyl-tRNA(Lys) + AMP + diphosphate</text>
        <dbReference type="Rhea" id="RHEA:20792"/>
        <dbReference type="Rhea" id="RHEA-COMP:9696"/>
        <dbReference type="Rhea" id="RHEA-COMP:9697"/>
        <dbReference type="ChEBI" id="CHEBI:30616"/>
        <dbReference type="ChEBI" id="CHEBI:32551"/>
        <dbReference type="ChEBI" id="CHEBI:33019"/>
        <dbReference type="ChEBI" id="CHEBI:78442"/>
        <dbReference type="ChEBI" id="CHEBI:78529"/>
        <dbReference type="ChEBI" id="CHEBI:456215"/>
        <dbReference type="EC" id="6.1.1.6"/>
    </reaction>
</comment>
<accession>A0A7C3IWE4</accession>
<dbReference type="InterPro" id="IPR008925">
    <property type="entry name" value="aa_tRNA-synth_I_cd-bd_sf"/>
</dbReference>
<evidence type="ECO:0000256" key="3">
    <source>
        <dbReference type="ARBA" id="ARBA00022490"/>
    </source>
</evidence>
<evidence type="ECO:0000256" key="9">
    <source>
        <dbReference type="ARBA" id="ARBA00048573"/>
    </source>
</evidence>
<dbReference type="EMBL" id="DSTX01000001">
    <property type="protein sequence ID" value="HFK19850.1"/>
    <property type="molecule type" value="Genomic_DNA"/>
</dbReference>
<dbReference type="Gene3D" id="1.10.10.350">
    <property type="match status" value="1"/>
</dbReference>
<dbReference type="InterPro" id="IPR002904">
    <property type="entry name" value="Lys-tRNA-ligase"/>
</dbReference>
<organism evidence="11">
    <name type="scientific">Candidatus Methanomethylicus mesodigestus</name>
    <dbReference type="NCBI Taxonomy" id="1867258"/>
    <lineage>
        <taxon>Archaea</taxon>
        <taxon>Thermoproteota</taxon>
        <taxon>Methanosuratincolia</taxon>
        <taxon>Candidatus Methanomethylicales</taxon>
        <taxon>Candidatus Methanomethylicaceae</taxon>
        <taxon>Candidatus Methanomethylicus</taxon>
    </lineage>
</organism>
<dbReference type="PANTHER" id="PTHR37940:SF1">
    <property type="entry name" value="LYSINE--TRNA LIGASE"/>
    <property type="match status" value="1"/>
</dbReference>
<comment type="subcellular location">
    <subcellularLocation>
        <location evidence="1 10">Cytoplasm</location>
    </subcellularLocation>
</comment>
<comment type="caution">
    <text evidence="11">The sequence shown here is derived from an EMBL/GenBank/DDBJ whole genome shotgun (WGS) entry which is preliminary data.</text>
</comment>
<dbReference type="InterPro" id="IPR020751">
    <property type="entry name" value="aa-tRNA-synth_I_codon-bd_sub2"/>
</dbReference>
<evidence type="ECO:0000256" key="1">
    <source>
        <dbReference type="ARBA" id="ARBA00004496"/>
    </source>
</evidence>